<dbReference type="InterPro" id="IPR050490">
    <property type="entry name" value="Bact_solute-bd_prot1"/>
</dbReference>
<evidence type="ECO:0000256" key="1">
    <source>
        <dbReference type="ARBA" id="ARBA00008520"/>
    </source>
</evidence>
<dbReference type="AlphaFoldDB" id="A0A0G4B5I6"/>
<comment type="similarity">
    <text evidence="1">Belongs to the bacterial solute-binding protein 1 family.</text>
</comment>
<protein>
    <recommendedName>
        <fullName evidence="7">Extracellular solute-binding protein</fullName>
    </recommendedName>
</protein>
<dbReference type="KEGG" id="bbgw:UT28_C0001G0431"/>
<dbReference type="SUPFAM" id="SSF53850">
    <property type="entry name" value="Periplasmic binding protein-like II"/>
    <property type="match status" value="1"/>
</dbReference>
<keyword evidence="4" id="KW-1133">Transmembrane helix</keyword>
<dbReference type="Pfam" id="PF01547">
    <property type="entry name" value="SBP_bac_1"/>
    <property type="match status" value="1"/>
</dbReference>
<name>A0A0G4B5I6_9BACT</name>
<feature type="transmembrane region" description="Helical" evidence="4">
    <location>
        <begin position="26"/>
        <end position="46"/>
    </location>
</feature>
<dbReference type="PANTHER" id="PTHR43649:SF29">
    <property type="entry name" value="OSMOPROTECTIVE COMPOUNDS-BINDING PROTEIN GGTB"/>
    <property type="match status" value="1"/>
</dbReference>
<dbReference type="PROSITE" id="PS01037">
    <property type="entry name" value="SBP_BACTERIAL_1"/>
    <property type="match status" value="1"/>
</dbReference>
<dbReference type="GO" id="GO:0055085">
    <property type="term" value="P:transmembrane transport"/>
    <property type="evidence" value="ECO:0007669"/>
    <property type="project" value="InterPro"/>
</dbReference>
<dbReference type="Proteomes" id="UP000035648">
    <property type="component" value="Chromosome"/>
</dbReference>
<evidence type="ECO:0000313" key="6">
    <source>
        <dbReference type="Proteomes" id="UP000035648"/>
    </source>
</evidence>
<evidence type="ECO:0000256" key="3">
    <source>
        <dbReference type="ARBA" id="ARBA00022729"/>
    </source>
</evidence>
<evidence type="ECO:0000256" key="4">
    <source>
        <dbReference type="SAM" id="Phobius"/>
    </source>
</evidence>
<accession>A0A0G4B5I6</accession>
<reference evidence="5 6" key="1">
    <citation type="journal article" date="2015" name="Nature">
        <title>rRNA introns, odd ribosomes, and small enigmatic genomes across a large radiation of phyla.</title>
        <authorList>
            <person name="Brown C.T."/>
            <person name="Hug L.A."/>
            <person name="Thomas B.C."/>
            <person name="Sharon I."/>
            <person name="Castelle C.J."/>
            <person name="Singh A."/>
            <person name="Wilkins M.J."/>
            <person name="Williams K.H."/>
            <person name="Banfield J.F."/>
        </authorList>
    </citation>
    <scope>NUCLEOTIDE SEQUENCE [LARGE SCALE GENOMIC DNA]</scope>
</reference>
<organism evidence="5 6">
    <name type="scientific">Berkelbacteria bacterium GW2011_GWE1_39_12</name>
    <dbReference type="NCBI Taxonomy" id="1618337"/>
    <lineage>
        <taxon>Bacteria</taxon>
        <taxon>Candidatus Berkelbacteria</taxon>
    </lineage>
</organism>
<keyword evidence="4" id="KW-0472">Membrane</keyword>
<evidence type="ECO:0000313" key="5">
    <source>
        <dbReference type="EMBL" id="AKM82237.1"/>
    </source>
</evidence>
<dbReference type="InterPro" id="IPR006059">
    <property type="entry name" value="SBP"/>
</dbReference>
<gene>
    <name evidence="5" type="ORF">UT28_C0001G0431</name>
</gene>
<keyword evidence="4" id="KW-0812">Transmembrane</keyword>
<keyword evidence="2" id="KW-0813">Transport</keyword>
<keyword evidence="3" id="KW-0732">Signal</keyword>
<dbReference type="STRING" id="1618337.UT28_C0001G0431"/>
<evidence type="ECO:0008006" key="7">
    <source>
        <dbReference type="Google" id="ProtNLM"/>
    </source>
</evidence>
<dbReference type="InterPro" id="IPR006061">
    <property type="entry name" value="SBP_1_CS"/>
</dbReference>
<proteinExistence type="inferred from homology"/>
<dbReference type="EMBL" id="CP011213">
    <property type="protein sequence ID" value="AKM82237.1"/>
    <property type="molecule type" value="Genomic_DNA"/>
</dbReference>
<evidence type="ECO:0000256" key="2">
    <source>
        <dbReference type="ARBA" id="ARBA00022448"/>
    </source>
</evidence>
<dbReference type="PANTHER" id="PTHR43649">
    <property type="entry name" value="ARABINOSE-BINDING PROTEIN-RELATED"/>
    <property type="match status" value="1"/>
</dbReference>
<dbReference type="Gene3D" id="3.40.190.10">
    <property type="entry name" value="Periplasmic binding protein-like II"/>
    <property type="match status" value="1"/>
</dbReference>
<sequence length="477" mass="51406">MNNMTNAPMNTDGSNPGLGGLLKGRGLVLTGAGLLIVILIIVVIVIGSSGGKKTATTVKSSNSLVIWGTEPSANFDGLITNFQSKNTGYKITYVQKDSSTYLTDSLNAISSGTGPDVWAVPNTWMAKYHTSMIPMTTDLIADKKAKKTDADVYKTLFPKVIVQDNIIADKIYGIPMSIDNLVLFYNKTILTKTLNEYFAAGNKDLDGSIAQMFTTGPKSWDDFVKLSKMVTKKEGSNITQSAIALGTPDNVRASADILTLLMLQDGAKMVSSNLDSANFANAENVFNGQQFPGAQALNFYTAFANPGNSLYTWNSSITDSLHAFANGQTAMMIDYLAATTDVSRINPNANIGTFSVPQVKETSNPVDYSSYITYTVPKSSPNSVLAWQFINFIANSASTTAYTSKTQSQPVLLSSITSNSARGKRIINSQTWYMPDPVLTPPILKNAIKQVNDGKNAQTAIEYAASQVTDLLKKLKN</sequence>